<dbReference type="Proteomes" id="UP000787635">
    <property type="component" value="Unassembled WGS sequence"/>
</dbReference>
<keyword evidence="7" id="KW-0067">ATP-binding</keyword>
<dbReference type="PANTHER" id="PTHR41523:SF7">
    <property type="entry name" value="HISTIDINE KINASE"/>
    <property type="match status" value="1"/>
</dbReference>
<comment type="catalytic activity">
    <reaction evidence="1">
        <text>ATP + protein L-histidine = ADP + protein N-phospho-L-histidine.</text>
        <dbReference type="EC" id="2.7.13.3"/>
    </reaction>
</comment>
<gene>
    <name evidence="10" type="ORF">HEQ75_15035</name>
</gene>
<evidence type="ECO:0000256" key="2">
    <source>
        <dbReference type="ARBA" id="ARBA00012438"/>
    </source>
</evidence>
<name>A0ABX1E605_9PROT</name>
<feature type="domain" description="Signal transduction histidine kinase HWE region" evidence="9">
    <location>
        <begin position="348"/>
        <end position="430"/>
    </location>
</feature>
<keyword evidence="8" id="KW-0812">Transmembrane</keyword>
<keyword evidence="8" id="KW-1133">Transmembrane helix</keyword>
<evidence type="ECO:0000256" key="1">
    <source>
        <dbReference type="ARBA" id="ARBA00000085"/>
    </source>
</evidence>
<evidence type="ECO:0000256" key="7">
    <source>
        <dbReference type="ARBA" id="ARBA00022840"/>
    </source>
</evidence>
<comment type="caution">
    <text evidence="10">The sequence shown here is derived from an EMBL/GenBank/DDBJ whole genome shotgun (WGS) entry which is preliminary data.</text>
</comment>
<evidence type="ECO:0000313" key="11">
    <source>
        <dbReference type="Proteomes" id="UP000787635"/>
    </source>
</evidence>
<dbReference type="EC" id="2.7.13.3" evidence="2"/>
<evidence type="ECO:0000256" key="5">
    <source>
        <dbReference type="ARBA" id="ARBA00022741"/>
    </source>
</evidence>
<dbReference type="InterPro" id="IPR036890">
    <property type="entry name" value="HATPase_C_sf"/>
</dbReference>
<reference evidence="10 11" key="1">
    <citation type="submission" date="2020-03" db="EMBL/GenBank/DDBJ databases">
        <title>Roseomonas selenitidurans sp. nov. isolated from urban soil.</title>
        <authorList>
            <person name="Liu H."/>
        </authorList>
    </citation>
    <scope>NUCLEOTIDE SEQUENCE [LARGE SCALE GENOMIC DNA]</scope>
    <source>
        <strain evidence="10 11">BU-1</strain>
    </source>
</reference>
<dbReference type="Pfam" id="PF07536">
    <property type="entry name" value="HWE_HK"/>
    <property type="match status" value="1"/>
</dbReference>
<accession>A0ABX1E605</accession>
<evidence type="ECO:0000256" key="4">
    <source>
        <dbReference type="ARBA" id="ARBA00022679"/>
    </source>
</evidence>
<dbReference type="Gene3D" id="3.30.565.10">
    <property type="entry name" value="Histidine kinase-like ATPase, C-terminal domain"/>
    <property type="match status" value="1"/>
</dbReference>
<dbReference type="CDD" id="cd18774">
    <property type="entry name" value="PDC2_HK_sensor"/>
    <property type="match status" value="1"/>
</dbReference>
<dbReference type="SMART" id="SM00911">
    <property type="entry name" value="HWE_HK"/>
    <property type="match status" value="1"/>
</dbReference>
<keyword evidence="4" id="KW-0808">Transferase</keyword>
<dbReference type="PANTHER" id="PTHR41523">
    <property type="entry name" value="TWO-COMPONENT SYSTEM SENSOR PROTEIN"/>
    <property type="match status" value="1"/>
</dbReference>
<dbReference type="RefSeq" id="WP_168031982.1">
    <property type="nucleotide sequence ID" value="NZ_JAAVNE010000023.1"/>
</dbReference>
<protein>
    <recommendedName>
        <fullName evidence="2">histidine kinase</fullName>
        <ecNumber evidence="2">2.7.13.3</ecNumber>
    </recommendedName>
</protein>
<proteinExistence type="predicted"/>
<keyword evidence="6" id="KW-0418">Kinase</keyword>
<evidence type="ECO:0000256" key="6">
    <source>
        <dbReference type="ARBA" id="ARBA00022777"/>
    </source>
</evidence>
<keyword evidence="11" id="KW-1185">Reference proteome</keyword>
<keyword evidence="5" id="KW-0547">Nucleotide-binding</keyword>
<sequence length="562" mass="59413">MPRKASDARQPSLRACLLALVALLGLLLLTLAGLPVWLMERAAADRARSALVSQARTVAAAVDHEFLLALGMLRTLAGSASLAEGQLDRFGREMANAALALEGAAIQLAGADGDVLLTRGTLVEPAPAREAGALEAVARIHNLPAPDQPGRGFIRIDLPVPPLRILTVLLPRERLVRLVAPRRLADGQTGVIFDREMRLVARSGEDADLIGQKAGPAFLQAVQQAAEGALPGVVRNPRGAPVLVAFVRAEVSGYTAGASLPAAFAAPYRATLWPVLAIGGAVLALGLLVALLIGRRLQLALDALAALGRGEAATRTGFREVQEVARTLQREAAQRRLALEGQAVLVAELNHRVKNMLATVQSVSEQTLRSAGADPKRFAVDFRGRLRSLGRAHDLLTQAGWAEAELDEVLRAAIAPWQGTDQPIRLEGPGGRYPVTPRQAQALMLALHELATNAAKYGALAVAAGHVRLWRGPARGPTEDAAADRVEILWQEVDGPPIAAPPTHGGFGTRLLRRALPTDLGPQPLIDLDFAPAGLVARIVFRPGGRWTRLQAEAAGKASTQS</sequence>
<keyword evidence="3" id="KW-0597">Phosphoprotein</keyword>
<evidence type="ECO:0000256" key="8">
    <source>
        <dbReference type="SAM" id="Phobius"/>
    </source>
</evidence>
<evidence type="ECO:0000313" key="10">
    <source>
        <dbReference type="EMBL" id="NKC32175.1"/>
    </source>
</evidence>
<feature type="transmembrane region" description="Helical" evidence="8">
    <location>
        <begin position="272"/>
        <end position="293"/>
    </location>
</feature>
<evidence type="ECO:0000259" key="9">
    <source>
        <dbReference type="SMART" id="SM00911"/>
    </source>
</evidence>
<dbReference type="EMBL" id="JAAVNE010000023">
    <property type="protein sequence ID" value="NKC32175.1"/>
    <property type="molecule type" value="Genomic_DNA"/>
</dbReference>
<evidence type="ECO:0000256" key="3">
    <source>
        <dbReference type="ARBA" id="ARBA00022553"/>
    </source>
</evidence>
<organism evidence="10 11">
    <name type="scientific">Falsiroseomonas selenitidurans</name>
    <dbReference type="NCBI Taxonomy" id="2716335"/>
    <lineage>
        <taxon>Bacteria</taxon>
        <taxon>Pseudomonadati</taxon>
        <taxon>Pseudomonadota</taxon>
        <taxon>Alphaproteobacteria</taxon>
        <taxon>Acetobacterales</taxon>
        <taxon>Roseomonadaceae</taxon>
        <taxon>Falsiroseomonas</taxon>
    </lineage>
</organism>
<dbReference type="InterPro" id="IPR011102">
    <property type="entry name" value="Sig_transdc_His_kinase_HWE"/>
</dbReference>
<keyword evidence="8" id="KW-0472">Membrane</keyword>